<reference evidence="1 2" key="1">
    <citation type="submission" date="2020-08" db="EMBL/GenBank/DDBJ databases">
        <title>Genomic Encyclopedia of Type Strains, Phase III (KMG-III): the genomes of soil and plant-associated and newly described type strains.</title>
        <authorList>
            <person name="Whitman W."/>
        </authorList>
    </citation>
    <scope>NUCLEOTIDE SEQUENCE [LARGE SCALE GENOMIC DNA]</scope>
    <source>
        <strain evidence="1 2">CECT 3302</strain>
    </source>
</reference>
<name>A0A7W5F9N8_9ACTN</name>
<dbReference type="Proteomes" id="UP000577707">
    <property type="component" value="Unassembled WGS sequence"/>
</dbReference>
<protein>
    <submittedName>
        <fullName evidence="1">Phage tail protein X</fullName>
    </submittedName>
</protein>
<sequence length="64" mass="7148">MSQKLISTPETEKNGLFTISEDLQQQTVDSLAAAGWKVAAEDLFDTSIIEAIYEQNPELKAYQQ</sequence>
<organism evidence="1 2">
    <name type="scientific">Nocardioides albus</name>
    <dbReference type="NCBI Taxonomy" id="1841"/>
    <lineage>
        <taxon>Bacteria</taxon>
        <taxon>Bacillati</taxon>
        <taxon>Actinomycetota</taxon>
        <taxon>Actinomycetes</taxon>
        <taxon>Propionibacteriales</taxon>
        <taxon>Nocardioidaceae</taxon>
        <taxon>Nocardioides</taxon>
    </lineage>
</organism>
<proteinExistence type="predicted"/>
<dbReference type="EMBL" id="JACHXG010000006">
    <property type="protein sequence ID" value="MBB3090398.1"/>
    <property type="molecule type" value="Genomic_DNA"/>
</dbReference>
<dbReference type="RefSeq" id="WP_221208947.1">
    <property type="nucleotide sequence ID" value="NZ_BMQT01000014.1"/>
</dbReference>
<gene>
    <name evidence="1" type="ORF">FHS12_003350</name>
</gene>
<keyword evidence="2" id="KW-1185">Reference proteome</keyword>
<evidence type="ECO:0000313" key="2">
    <source>
        <dbReference type="Proteomes" id="UP000577707"/>
    </source>
</evidence>
<dbReference type="AlphaFoldDB" id="A0A7W5F9N8"/>
<evidence type="ECO:0000313" key="1">
    <source>
        <dbReference type="EMBL" id="MBB3090398.1"/>
    </source>
</evidence>
<comment type="caution">
    <text evidence="1">The sequence shown here is derived from an EMBL/GenBank/DDBJ whole genome shotgun (WGS) entry which is preliminary data.</text>
</comment>
<accession>A0A7W5F9N8</accession>